<comment type="caution">
    <text evidence="14">The sequence shown here is derived from an EMBL/GenBank/DDBJ whole genome shotgun (WGS) entry which is preliminary data.</text>
</comment>
<organism evidence="14 15">
    <name type="scientific">Streptomonospora mangrovi</name>
    <dbReference type="NCBI Taxonomy" id="2883123"/>
    <lineage>
        <taxon>Bacteria</taxon>
        <taxon>Bacillati</taxon>
        <taxon>Actinomycetota</taxon>
        <taxon>Actinomycetes</taxon>
        <taxon>Streptosporangiales</taxon>
        <taxon>Nocardiopsidaceae</taxon>
        <taxon>Streptomonospora</taxon>
    </lineage>
</organism>
<dbReference type="InterPro" id="IPR050428">
    <property type="entry name" value="TCS_sensor_his_kinase"/>
</dbReference>
<evidence type="ECO:0000256" key="4">
    <source>
        <dbReference type="ARBA" id="ARBA00022553"/>
    </source>
</evidence>
<dbReference type="CDD" id="cd06225">
    <property type="entry name" value="HAMP"/>
    <property type="match status" value="1"/>
</dbReference>
<evidence type="ECO:0000256" key="7">
    <source>
        <dbReference type="ARBA" id="ARBA00022777"/>
    </source>
</evidence>
<accession>A0A9X3NNX9</accession>
<keyword evidence="10 11" id="KW-0472">Membrane</keyword>
<feature type="domain" description="Histidine kinase" evidence="12">
    <location>
        <begin position="245"/>
        <end position="455"/>
    </location>
</feature>
<evidence type="ECO:0000259" key="13">
    <source>
        <dbReference type="PROSITE" id="PS50885"/>
    </source>
</evidence>
<dbReference type="InterPro" id="IPR003661">
    <property type="entry name" value="HisK_dim/P_dom"/>
</dbReference>
<evidence type="ECO:0000256" key="5">
    <source>
        <dbReference type="ARBA" id="ARBA00022679"/>
    </source>
</evidence>
<comment type="catalytic activity">
    <reaction evidence="1">
        <text>ATP + protein L-histidine = ADP + protein N-phospho-L-histidine.</text>
        <dbReference type="EC" id="2.7.13.3"/>
    </reaction>
</comment>
<dbReference type="PROSITE" id="PS50109">
    <property type="entry name" value="HIS_KIN"/>
    <property type="match status" value="1"/>
</dbReference>
<dbReference type="InterPro" id="IPR036890">
    <property type="entry name" value="HATPase_C_sf"/>
</dbReference>
<gene>
    <name evidence="14" type="ORF">LG943_23200</name>
</gene>
<dbReference type="EC" id="2.7.13.3" evidence="3"/>
<feature type="transmembrane region" description="Helical" evidence="11">
    <location>
        <begin position="21"/>
        <end position="43"/>
    </location>
</feature>
<evidence type="ECO:0000313" key="15">
    <source>
        <dbReference type="Proteomes" id="UP001140076"/>
    </source>
</evidence>
<keyword evidence="5" id="KW-0808">Transferase</keyword>
<dbReference type="RefSeq" id="WP_270074453.1">
    <property type="nucleotide sequence ID" value="NZ_JAJAQC010000051.1"/>
</dbReference>
<dbReference type="SUPFAM" id="SSF47384">
    <property type="entry name" value="Homodimeric domain of signal transducing histidine kinase"/>
    <property type="match status" value="1"/>
</dbReference>
<dbReference type="Proteomes" id="UP001140076">
    <property type="component" value="Unassembled WGS sequence"/>
</dbReference>
<evidence type="ECO:0000256" key="10">
    <source>
        <dbReference type="ARBA" id="ARBA00023136"/>
    </source>
</evidence>
<sequence>MADRSRWRPQSIRARVAVGSVAAAAVILLVFGVLTAVLARAAIHREQVERAAEAAREVVVQVQRQRIEGEIRPRPGVLRLQVVDAGGRVLAASRVMQGARPLTDVHPTPTQTQVVTTECRASDASTCLTVVGYLVDDSEYGAVSVYAAVPQSWLLAFPFVESLVLALGLALLAPIGAIAWWSVGRTLRPVEDIRADLERITASDLGRRVAVPDTEDEIARLARTVNDTLHRLALAMDRQRGFVSDASHELRNPIAGLRTRLEVELADPGGDVREALRGALADTERLERIVSDLLELARLDADVATAREPVDLGDLAEAEVRRRATRSTPPRVDSEVEPGLFVYGNRLRLVRLLTNLLGNAERHARERVLVTVGREEREVVLRVHDDGNGVPEQDRERVFDRFARLAESRRRDPGGTGLGLAISREIAQAKGGTLDVGDSESLGGAVFTLRLPLYVEGRAAGAGGKGGRGGGGA</sequence>
<dbReference type="SMART" id="SM00387">
    <property type="entry name" value="HATPase_c"/>
    <property type="match status" value="1"/>
</dbReference>
<dbReference type="AlphaFoldDB" id="A0A9X3NNX9"/>
<dbReference type="InterPro" id="IPR003594">
    <property type="entry name" value="HATPase_dom"/>
</dbReference>
<name>A0A9X3NNX9_9ACTN</name>
<dbReference type="Pfam" id="PF02518">
    <property type="entry name" value="HATPase_c"/>
    <property type="match status" value="1"/>
</dbReference>
<evidence type="ECO:0000256" key="2">
    <source>
        <dbReference type="ARBA" id="ARBA00004236"/>
    </source>
</evidence>
<dbReference type="SUPFAM" id="SSF158472">
    <property type="entry name" value="HAMP domain-like"/>
    <property type="match status" value="1"/>
</dbReference>
<keyword evidence="6 11" id="KW-0812">Transmembrane</keyword>
<dbReference type="PROSITE" id="PS50885">
    <property type="entry name" value="HAMP"/>
    <property type="match status" value="1"/>
</dbReference>
<dbReference type="SMART" id="SM00304">
    <property type="entry name" value="HAMP"/>
    <property type="match status" value="1"/>
</dbReference>
<dbReference type="InterPro" id="IPR036097">
    <property type="entry name" value="HisK_dim/P_sf"/>
</dbReference>
<evidence type="ECO:0000256" key="11">
    <source>
        <dbReference type="SAM" id="Phobius"/>
    </source>
</evidence>
<dbReference type="PRINTS" id="PR00344">
    <property type="entry name" value="BCTRLSENSOR"/>
</dbReference>
<evidence type="ECO:0000256" key="8">
    <source>
        <dbReference type="ARBA" id="ARBA00022989"/>
    </source>
</evidence>
<keyword evidence="4" id="KW-0597">Phosphoprotein</keyword>
<keyword evidence="7 14" id="KW-0418">Kinase</keyword>
<dbReference type="GO" id="GO:0005886">
    <property type="term" value="C:plasma membrane"/>
    <property type="evidence" value="ECO:0007669"/>
    <property type="project" value="UniProtKB-SubCell"/>
</dbReference>
<dbReference type="InterPro" id="IPR004358">
    <property type="entry name" value="Sig_transdc_His_kin-like_C"/>
</dbReference>
<dbReference type="InterPro" id="IPR005467">
    <property type="entry name" value="His_kinase_dom"/>
</dbReference>
<comment type="subcellular location">
    <subcellularLocation>
        <location evidence="2">Cell membrane</location>
    </subcellularLocation>
</comment>
<dbReference type="SUPFAM" id="SSF55874">
    <property type="entry name" value="ATPase domain of HSP90 chaperone/DNA topoisomerase II/histidine kinase"/>
    <property type="match status" value="1"/>
</dbReference>
<keyword evidence="15" id="KW-1185">Reference proteome</keyword>
<dbReference type="EMBL" id="JAJAQC010000051">
    <property type="protein sequence ID" value="MDA0567202.1"/>
    <property type="molecule type" value="Genomic_DNA"/>
</dbReference>
<protein>
    <recommendedName>
        <fullName evidence="3">histidine kinase</fullName>
        <ecNumber evidence="3">2.7.13.3</ecNumber>
    </recommendedName>
</protein>
<dbReference type="Gene3D" id="1.10.287.130">
    <property type="match status" value="1"/>
</dbReference>
<evidence type="ECO:0000256" key="3">
    <source>
        <dbReference type="ARBA" id="ARBA00012438"/>
    </source>
</evidence>
<dbReference type="Pfam" id="PF00672">
    <property type="entry name" value="HAMP"/>
    <property type="match status" value="1"/>
</dbReference>
<proteinExistence type="predicted"/>
<evidence type="ECO:0000259" key="12">
    <source>
        <dbReference type="PROSITE" id="PS50109"/>
    </source>
</evidence>
<dbReference type="GO" id="GO:0000155">
    <property type="term" value="F:phosphorelay sensor kinase activity"/>
    <property type="evidence" value="ECO:0007669"/>
    <property type="project" value="InterPro"/>
</dbReference>
<dbReference type="Gene3D" id="6.10.340.10">
    <property type="match status" value="1"/>
</dbReference>
<keyword evidence="9" id="KW-0902">Two-component regulatory system</keyword>
<dbReference type="Pfam" id="PF00512">
    <property type="entry name" value="HisKA"/>
    <property type="match status" value="1"/>
</dbReference>
<feature type="domain" description="HAMP" evidence="13">
    <location>
        <begin position="184"/>
        <end position="237"/>
    </location>
</feature>
<evidence type="ECO:0000313" key="14">
    <source>
        <dbReference type="EMBL" id="MDA0567202.1"/>
    </source>
</evidence>
<dbReference type="InterPro" id="IPR003660">
    <property type="entry name" value="HAMP_dom"/>
</dbReference>
<keyword evidence="8 11" id="KW-1133">Transmembrane helix</keyword>
<dbReference type="PANTHER" id="PTHR45436">
    <property type="entry name" value="SENSOR HISTIDINE KINASE YKOH"/>
    <property type="match status" value="1"/>
</dbReference>
<evidence type="ECO:0000256" key="9">
    <source>
        <dbReference type="ARBA" id="ARBA00023012"/>
    </source>
</evidence>
<dbReference type="Gene3D" id="3.30.565.10">
    <property type="entry name" value="Histidine kinase-like ATPase, C-terminal domain"/>
    <property type="match status" value="1"/>
</dbReference>
<evidence type="ECO:0000256" key="1">
    <source>
        <dbReference type="ARBA" id="ARBA00000085"/>
    </source>
</evidence>
<feature type="transmembrane region" description="Helical" evidence="11">
    <location>
        <begin position="163"/>
        <end position="183"/>
    </location>
</feature>
<dbReference type="PANTHER" id="PTHR45436:SF5">
    <property type="entry name" value="SENSOR HISTIDINE KINASE TRCS"/>
    <property type="match status" value="1"/>
</dbReference>
<reference evidence="14" key="1">
    <citation type="submission" date="2021-10" db="EMBL/GenBank/DDBJ databases">
        <title>Streptomonospora sp. nov., isolated from mangrove soil.</title>
        <authorList>
            <person name="Chen X."/>
            <person name="Ge X."/>
            <person name="Liu W."/>
        </authorList>
    </citation>
    <scope>NUCLEOTIDE SEQUENCE</scope>
    <source>
        <strain evidence="14">S1-112</strain>
    </source>
</reference>
<dbReference type="SMART" id="SM00388">
    <property type="entry name" value="HisKA"/>
    <property type="match status" value="1"/>
</dbReference>
<evidence type="ECO:0000256" key="6">
    <source>
        <dbReference type="ARBA" id="ARBA00022692"/>
    </source>
</evidence>
<dbReference type="CDD" id="cd00082">
    <property type="entry name" value="HisKA"/>
    <property type="match status" value="1"/>
</dbReference>